<dbReference type="InterPro" id="IPR036034">
    <property type="entry name" value="PDZ_sf"/>
</dbReference>
<dbReference type="EMBL" id="AYXY01000022">
    <property type="protein sequence ID" value="ETN94967.1"/>
    <property type="molecule type" value="Genomic_DNA"/>
</dbReference>
<dbReference type="AlphaFoldDB" id="W2UNP7"/>
<evidence type="ECO:0000313" key="3">
    <source>
        <dbReference type="EMBL" id="ETN94967.1"/>
    </source>
</evidence>
<dbReference type="Pfam" id="PF00595">
    <property type="entry name" value="PDZ"/>
    <property type="match status" value="1"/>
</dbReference>
<proteinExistence type="predicted"/>
<dbReference type="SUPFAM" id="SSF50630">
    <property type="entry name" value="Acid proteases"/>
    <property type="match status" value="1"/>
</dbReference>
<dbReference type="RefSeq" id="WP_038266292.1">
    <property type="nucleotide sequence ID" value="NZ_AYXY01000022.1"/>
</dbReference>
<dbReference type="InterPro" id="IPR034122">
    <property type="entry name" value="Retropepsin-like_bacterial"/>
</dbReference>
<comment type="caution">
    <text evidence="3">The sequence shown here is derived from an EMBL/GenBank/DDBJ whole genome shotgun (WGS) entry which is preliminary data.</text>
</comment>
<sequence>MKHIFWIFLLGMQCALGQTSGTAPWRQTLNAFEKGFKLKSFNEIKPLLSAEFSIGVYQNPTTDPMLKSIVENYFQLDSLQLISNTLSNGLYKVKAKYFFKGQKDYASYIVFDKDGKIQYTDLFDQLYKVNRYEKSEMVAKVPFEIINGAIAVKARFNDSSEEFTMLFDTGADGIALTEEMAEKVNIKNVVNRSTSVVGASAQVKYSKGNIMQLGGVSIDKQNLVVFPTIRKGFDGLFGGNLLARFITKVNFDTQEIELYSLGEFNGQGTALKIDYSGMLPVIRTEVSLANGKAISGEYVFDTGAGYNIISFGPFSHQHGLYQEVKADYYSTNFSFGHQSRIKLGNFSKIALGTYVFNNVQGAVQEYDETNKEWASHDGSVGFEIIRRFNFTIDVLHNLIYLEPNQGYHQPFGFTISGVNILFKDEEMVVNSVVRGSKAERQGIKSGALVHTINGNSAAELMEADKMNALKNSEPNPVTFNITQDDNSKQITL</sequence>
<dbReference type="InterPro" id="IPR021109">
    <property type="entry name" value="Peptidase_aspartic_dom_sf"/>
</dbReference>
<dbReference type="STRING" id="376730.SAMN04487906_1128"/>
<protein>
    <recommendedName>
        <fullName evidence="2">PDZ domain-containing protein</fullName>
    </recommendedName>
</protein>
<organism evidence="3 4">
    <name type="scientific">Zhouia amylolytica AD3</name>
    <dbReference type="NCBI Taxonomy" id="1286632"/>
    <lineage>
        <taxon>Bacteria</taxon>
        <taxon>Pseudomonadati</taxon>
        <taxon>Bacteroidota</taxon>
        <taxon>Flavobacteriia</taxon>
        <taxon>Flavobacteriales</taxon>
        <taxon>Flavobacteriaceae</taxon>
        <taxon>Zhouia</taxon>
    </lineage>
</organism>
<dbReference type="Proteomes" id="UP000018850">
    <property type="component" value="Unassembled WGS sequence"/>
</dbReference>
<evidence type="ECO:0000259" key="2">
    <source>
        <dbReference type="PROSITE" id="PS50106"/>
    </source>
</evidence>
<evidence type="ECO:0000256" key="1">
    <source>
        <dbReference type="SAM" id="MobiDB-lite"/>
    </source>
</evidence>
<dbReference type="Pfam" id="PF13650">
    <property type="entry name" value="Asp_protease_2"/>
    <property type="match status" value="1"/>
</dbReference>
<evidence type="ECO:0000313" key="4">
    <source>
        <dbReference type="Proteomes" id="UP000018850"/>
    </source>
</evidence>
<feature type="region of interest" description="Disordered" evidence="1">
    <location>
        <begin position="472"/>
        <end position="492"/>
    </location>
</feature>
<dbReference type="PROSITE" id="PS50106">
    <property type="entry name" value="PDZ"/>
    <property type="match status" value="1"/>
</dbReference>
<accession>W2UNP7</accession>
<reference evidence="3 4" key="2">
    <citation type="journal article" date="2016" name="Genome Announc.">
        <title>Draft Genome Sequence of Zhouia amylolytica AD3, Isolated from Tidal Flat Sediment.</title>
        <authorList>
            <person name="Jia B."/>
            <person name="Jin H.M."/>
            <person name="Lee H.J."/>
            <person name="Jeon C.O."/>
        </authorList>
    </citation>
    <scope>NUCLEOTIDE SEQUENCE [LARGE SCALE GENOMIC DNA]</scope>
    <source>
        <strain evidence="3 4">AD3</strain>
    </source>
</reference>
<keyword evidence="4" id="KW-1185">Reference proteome</keyword>
<gene>
    <name evidence="3" type="ORF">P278_21250</name>
</gene>
<name>W2UNP7_9FLAO</name>
<reference evidence="4" key="1">
    <citation type="submission" date="2013-11" db="EMBL/GenBank/DDBJ databases">
        <title>Draft genome sequence from a member of Zhouia, isolated tidal flat.</title>
        <authorList>
            <person name="Jin H."/>
            <person name="Jeon C.O."/>
        </authorList>
    </citation>
    <scope>NUCLEOTIDE SEQUENCE [LARGE SCALE GENOMIC DNA]</scope>
    <source>
        <strain evidence="4">AD3</strain>
    </source>
</reference>
<dbReference type="SMART" id="SM00228">
    <property type="entry name" value="PDZ"/>
    <property type="match status" value="1"/>
</dbReference>
<feature type="domain" description="PDZ" evidence="2">
    <location>
        <begin position="398"/>
        <end position="472"/>
    </location>
</feature>
<dbReference type="Gene3D" id="2.40.70.10">
    <property type="entry name" value="Acid Proteases"/>
    <property type="match status" value="2"/>
</dbReference>
<dbReference type="InterPro" id="IPR001478">
    <property type="entry name" value="PDZ"/>
</dbReference>
<dbReference type="CDD" id="cd05483">
    <property type="entry name" value="retropepsin_like_bacteria"/>
    <property type="match status" value="1"/>
</dbReference>
<dbReference type="SUPFAM" id="SSF50156">
    <property type="entry name" value="PDZ domain-like"/>
    <property type="match status" value="1"/>
</dbReference>
<dbReference type="Gene3D" id="2.30.42.10">
    <property type="match status" value="1"/>
</dbReference>
<dbReference type="eggNOG" id="COG0793">
    <property type="taxonomic scope" value="Bacteria"/>
</dbReference>